<gene>
    <name evidence="4" type="ORF">Acr_17g0002560</name>
</gene>
<accession>A0A7J0G1M0</accession>
<feature type="domain" description="CUE" evidence="3">
    <location>
        <begin position="45"/>
        <end position="88"/>
    </location>
</feature>
<dbReference type="EMBL" id="BJWL01000017">
    <property type="protein sequence ID" value="GFZ04684.1"/>
    <property type="molecule type" value="Genomic_DNA"/>
</dbReference>
<dbReference type="InterPro" id="IPR009060">
    <property type="entry name" value="UBA-like_sf"/>
</dbReference>
<name>A0A7J0G1M0_9ERIC</name>
<proteinExistence type="predicted"/>
<feature type="region of interest" description="Disordered" evidence="2">
    <location>
        <begin position="368"/>
        <end position="390"/>
    </location>
</feature>
<evidence type="ECO:0000313" key="4">
    <source>
        <dbReference type="EMBL" id="GFZ04684.1"/>
    </source>
</evidence>
<feature type="coiled-coil region" evidence="1">
    <location>
        <begin position="497"/>
        <end position="564"/>
    </location>
</feature>
<comment type="caution">
    <text evidence="4">The sequence shown here is derived from an EMBL/GenBank/DDBJ whole genome shotgun (WGS) entry which is preliminary data.</text>
</comment>
<dbReference type="SUPFAM" id="SSF46934">
    <property type="entry name" value="UBA-like"/>
    <property type="match status" value="1"/>
</dbReference>
<sequence>MEGEGDHQLTRSNVRDDFLKTLSSSLGFLRVDQTPSIVSKVSEMGFNSVYKVLMEVFPQVDNRVLRAVAIEHSKDADTAVEVVLVEVIPFLSKGTTASGSSSDTIGDACPPERAVDIPQGAGYMAETAESLNGSSNYDVNNGREQMCGYDGNEESVSLGKHEQNNVKMVPYVTSHLTPINITHESSADGDCIPVNPKREEINSLQGSSSVEVGPDQGSHISSTTDGILNGNLLFNWESFGGPAWGCNVVIQGDSLLEGEEINSLQGLSSVNVGPDQGSHVSSTASIYDTDSTNGILNGNQQVNCEGFGGPSDCQLEIQGESHQEHNHLDDNHLEVVNSMVHLAPSPDQDGIPDAPEGNNQLTVVCPLDSVNENPESSGSSDAASKKDVSAVEMADIEDESNFNTIVTRSGQICRIGLLEDIIEDARSNKKALFSAMDSVLSLMREVELQEEAAEQAKEEAVRGVLDILGRVQDLKQMLQHAKDANSMVHAGEVYGEKAILATEVRELQSRLLSLSDERDRSLAVLDEMRQTLEERFDATEKEIKAAEQEKMEKEESARNALTEQELIMEKVVQESEMLKQEAEENSKLQEFLMDRGRVVDMLQGEISVICQDVKLLKEKFDERVPLSKSLSSSQTTCILASSSSSIKSLAYQVPELVESSETPKNTSPRPSVDGQVFSGEERERDDRKALADDGWEFFDNREFYM</sequence>
<evidence type="ECO:0000256" key="2">
    <source>
        <dbReference type="SAM" id="MobiDB-lite"/>
    </source>
</evidence>
<feature type="compositionally biased region" description="Polar residues" evidence="2">
    <location>
        <begin position="659"/>
        <end position="669"/>
    </location>
</feature>
<feature type="region of interest" description="Disordered" evidence="2">
    <location>
        <begin position="656"/>
        <end position="688"/>
    </location>
</feature>
<dbReference type="PANTHER" id="PTHR48459:SF1">
    <property type="entry name" value="CUE DOMAIN-CONTAINING PROTEIN"/>
    <property type="match status" value="1"/>
</dbReference>
<dbReference type="CDD" id="cd14279">
    <property type="entry name" value="CUE"/>
    <property type="match status" value="1"/>
</dbReference>
<keyword evidence="5" id="KW-1185">Reference proteome</keyword>
<feature type="compositionally biased region" description="Basic and acidic residues" evidence="2">
    <location>
        <begin position="679"/>
        <end position="688"/>
    </location>
</feature>
<dbReference type="PANTHER" id="PTHR48459">
    <property type="entry name" value="CUE DOMAIN-CONTAINING PROTEIN"/>
    <property type="match status" value="1"/>
</dbReference>
<dbReference type="InterPro" id="IPR003892">
    <property type="entry name" value="CUE"/>
</dbReference>
<evidence type="ECO:0000313" key="5">
    <source>
        <dbReference type="Proteomes" id="UP000585474"/>
    </source>
</evidence>
<protein>
    <recommendedName>
        <fullName evidence="3">CUE domain-containing protein</fullName>
    </recommendedName>
</protein>
<reference evidence="4 5" key="1">
    <citation type="submission" date="2019-07" db="EMBL/GenBank/DDBJ databases">
        <title>De Novo Assembly of kiwifruit Actinidia rufa.</title>
        <authorList>
            <person name="Sugita-Konishi S."/>
            <person name="Sato K."/>
            <person name="Mori E."/>
            <person name="Abe Y."/>
            <person name="Kisaki G."/>
            <person name="Hamano K."/>
            <person name="Suezawa K."/>
            <person name="Otani M."/>
            <person name="Fukuda T."/>
            <person name="Manabe T."/>
            <person name="Gomi K."/>
            <person name="Tabuchi M."/>
            <person name="Akimitsu K."/>
            <person name="Kataoka I."/>
        </authorList>
    </citation>
    <scope>NUCLEOTIDE SEQUENCE [LARGE SCALE GENOMIC DNA]</scope>
    <source>
        <strain evidence="5">cv. Fuchu</strain>
    </source>
</reference>
<dbReference type="AlphaFoldDB" id="A0A7J0G1M0"/>
<dbReference type="GO" id="GO:0043130">
    <property type="term" value="F:ubiquitin binding"/>
    <property type="evidence" value="ECO:0007669"/>
    <property type="project" value="InterPro"/>
</dbReference>
<evidence type="ECO:0000259" key="3">
    <source>
        <dbReference type="PROSITE" id="PS51140"/>
    </source>
</evidence>
<dbReference type="PROSITE" id="PS51140">
    <property type="entry name" value="CUE"/>
    <property type="match status" value="1"/>
</dbReference>
<organism evidence="4 5">
    <name type="scientific">Actinidia rufa</name>
    <dbReference type="NCBI Taxonomy" id="165716"/>
    <lineage>
        <taxon>Eukaryota</taxon>
        <taxon>Viridiplantae</taxon>
        <taxon>Streptophyta</taxon>
        <taxon>Embryophyta</taxon>
        <taxon>Tracheophyta</taxon>
        <taxon>Spermatophyta</taxon>
        <taxon>Magnoliopsida</taxon>
        <taxon>eudicotyledons</taxon>
        <taxon>Gunneridae</taxon>
        <taxon>Pentapetalae</taxon>
        <taxon>asterids</taxon>
        <taxon>Ericales</taxon>
        <taxon>Actinidiaceae</taxon>
        <taxon>Actinidia</taxon>
    </lineage>
</organism>
<keyword evidence="1" id="KW-0175">Coiled coil</keyword>
<dbReference type="OrthoDB" id="620544at2759"/>
<dbReference type="Proteomes" id="UP000585474">
    <property type="component" value="Unassembled WGS sequence"/>
</dbReference>
<evidence type="ECO:0000256" key="1">
    <source>
        <dbReference type="SAM" id="Coils"/>
    </source>
</evidence>
<feature type="region of interest" description="Disordered" evidence="2">
    <location>
        <begin position="342"/>
        <end position="361"/>
    </location>
</feature>